<proteinExistence type="predicted"/>
<sequence length="102" mass="11765">MRVIFNGKECALPKRLPKKNGSYQLTGVGILSSVLVTFLTFLVVAGRGRHRRNREASPEEGGLGKREAWERRRHGWFRDESSRRKGLGFTNEKREKLRVDLL</sequence>
<keyword evidence="2" id="KW-1185">Reference proteome</keyword>
<name>A0ACB9C4I4_ARCLA</name>
<evidence type="ECO:0000313" key="2">
    <source>
        <dbReference type="Proteomes" id="UP001055879"/>
    </source>
</evidence>
<dbReference type="Proteomes" id="UP001055879">
    <property type="component" value="Linkage Group LG05"/>
</dbReference>
<comment type="caution">
    <text evidence="1">The sequence shown here is derived from an EMBL/GenBank/DDBJ whole genome shotgun (WGS) entry which is preliminary data.</text>
</comment>
<protein>
    <submittedName>
        <fullName evidence="1">Uncharacterized protein</fullName>
    </submittedName>
</protein>
<accession>A0ACB9C4I4</accession>
<organism evidence="1 2">
    <name type="scientific">Arctium lappa</name>
    <name type="common">Greater burdock</name>
    <name type="synonym">Lappa major</name>
    <dbReference type="NCBI Taxonomy" id="4217"/>
    <lineage>
        <taxon>Eukaryota</taxon>
        <taxon>Viridiplantae</taxon>
        <taxon>Streptophyta</taxon>
        <taxon>Embryophyta</taxon>
        <taxon>Tracheophyta</taxon>
        <taxon>Spermatophyta</taxon>
        <taxon>Magnoliopsida</taxon>
        <taxon>eudicotyledons</taxon>
        <taxon>Gunneridae</taxon>
        <taxon>Pentapetalae</taxon>
        <taxon>asterids</taxon>
        <taxon>campanulids</taxon>
        <taxon>Asterales</taxon>
        <taxon>Asteraceae</taxon>
        <taxon>Carduoideae</taxon>
        <taxon>Cardueae</taxon>
        <taxon>Arctiinae</taxon>
        <taxon>Arctium</taxon>
    </lineage>
</organism>
<evidence type="ECO:0000313" key="1">
    <source>
        <dbReference type="EMBL" id="KAI3729188.1"/>
    </source>
</evidence>
<reference evidence="1 2" key="2">
    <citation type="journal article" date="2022" name="Mol. Ecol. Resour.">
        <title>The genomes of chicory, endive, great burdock and yacon provide insights into Asteraceae paleo-polyploidization history and plant inulin production.</title>
        <authorList>
            <person name="Fan W."/>
            <person name="Wang S."/>
            <person name="Wang H."/>
            <person name="Wang A."/>
            <person name="Jiang F."/>
            <person name="Liu H."/>
            <person name="Zhao H."/>
            <person name="Xu D."/>
            <person name="Zhang Y."/>
        </authorList>
    </citation>
    <scope>NUCLEOTIDE SEQUENCE [LARGE SCALE GENOMIC DNA]</scope>
    <source>
        <strain evidence="2">cv. Niubang</strain>
    </source>
</reference>
<gene>
    <name evidence="1" type="ORF">L6452_17840</name>
</gene>
<dbReference type="EMBL" id="CM042051">
    <property type="protein sequence ID" value="KAI3729188.1"/>
    <property type="molecule type" value="Genomic_DNA"/>
</dbReference>
<reference evidence="2" key="1">
    <citation type="journal article" date="2022" name="Mol. Ecol. Resour.">
        <title>The genomes of chicory, endive, great burdock and yacon provide insights into Asteraceae palaeo-polyploidization history and plant inulin production.</title>
        <authorList>
            <person name="Fan W."/>
            <person name="Wang S."/>
            <person name="Wang H."/>
            <person name="Wang A."/>
            <person name="Jiang F."/>
            <person name="Liu H."/>
            <person name="Zhao H."/>
            <person name="Xu D."/>
            <person name="Zhang Y."/>
        </authorList>
    </citation>
    <scope>NUCLEOTIDE SEQUENCE [LARGE SCALE GENOMIC DNA]</scope>
    <source>
        <strain evidence="2">cv. Niubang</strain>
    </source>
</reference>